<dbReference type="EMBL" id="RCMG01000222">
    <property type="protein sequence ID" value="KAG2859277.1"/>
    <property type="molecule type" value="Genomic_DNA"/>
</dbReference>
<comment type="caution">
    <text evidence="4">The sequence shown here is derived from an EMBL/GenBank/DDBJ whole genome shotgun (WGS) entry which is preliminary data.</text>
</comment>
<protein>
    <submittedName>
        <fullName evidence="4">Uncharacterized protein</fullName>
    </submittedName>
</protein>
<evidence type="ECO:0000313" key="5">
    <source>
        <dbReference type="EMBL" id="KAG3222563.1"/>
    </source>
</evidence>
<feature type="compositionally biased region" description="Polar residues" evidence="1">
    <location>
        <begin position="14"/>
        <end position="30"/>
    </location>
</feature>
<evidence type="ECO:0000313" key="4">
    <source>
        <dbReference type="EMBL" id="KAG2985624.1"/>
    </source>
</evidence>
<dbReference type="Proteomes" id="UP000736787">
    <property type="component" value="Unassembled WGS sequence"/>
</dbReference>
<feature type="compositionally biased region" description="Basic and acidic residues" evidence="1">
    <location>
        <begin position="61"/>
        <end position="75"/>
    </location>
</feature>
<organism evidence="4 6">
    <name type="scientific">Phytophthora cactorum</name>
    <dbReference type="NCBI Taxonomy" id="29920"/>
    <lineage>
        <taxon>Eukaryota</taxon>
        <taxon>Sar</taxon>
        <taxon>Stramenopiles</taxon>
        <taxon>Oomycota</taxon>
        <taxon>Peronosporomycetes</taxon>
        <taxon>Peronosporales</taxon>
        <taxon>Peronosporaceae</taxon>
        <taxon>Phytophthora</taxon>
    </lineage>
</organism>
<sequence length="102" mass="11131">MALDGDGLDAFSTPAGSTTRMPHPETQSARSVGLSKPIRTASSLAGNRSNPTKRVSATKKQKTEKPAAREFKPGSRDEEWVMPYDTLLEYSNRLGGLESFLF</sequence>
<evidence type="ECO:0000256" key="1">
    <source>
        <dbReference type="SAM" id="MobiDB-lite"/>
    </source>
</evidence>
<feature type="region of interest" description="Disordered" evidence="1">
    <location>
        <begin position="1"/>
        <end position="75"/>
    </location>
</feature>
<accession>A0A8T1KSU1</accession>
<dbReference type="Proteomes" id="UP000735874">
    <property type="component" value="Unassembled WGS sequence"/>
</dbReference>
<evidence type="ECO:0000313" key="2">
    <source>
        <dbReference type="EMBL" id="KAG2859277.1"/>
    </source>
</evidence>
<evidence type="ECO:0000313" key="3">
    <source>
        <dbReference type="EMBL" id="KAG2943734.1"/>
    </source>
</evidence>
<dbReference type="EMBL" id="RCMV01000176">
    <property type="protein sequence ID" value="KAG3222563.1"/>
    <property type="molecule type" value="Genomic_DNA"/>
</dbReference>
<dbReference type="Proteomes" id="UP000697107">
    <property type="component" value="Unassembled WGS sequence"/>
</dbReference>
<reference evidence="4" key="1">
    <citation type="submission" date="2018-10" db="EMBL/GenBank/DDBJ databases">
        <title>Effector identification in a new, highly contiguous assembly of the strawberry crown rot pathogen Phytophthora cactorum.</title>
        <authorList>
            <person name="Armitage A.D."/>
            <person name="Nellist C.F."/>
            <person name="Bates H."/>
            <person name="Vickerstaff R.J."/>
            <person name="Harrison R.J."/>
        </authorList>
    </citation>
    <scope>NUCLEOTIDE SEQUENCE</scope>
    <source>
        <strain evidence="2">15-7</strain>
        <strain evidence="3">4040</strain>
        <strain evidence="4">P415</strain>
        <strain evidence="5">P421</strain>
    </source>
</reference>
<proteinExistence type="predicted"/>
<evidence type="ECO:0000313" key="6">
    <source>
        <dbReference type="Proteomes" id="UP000697107"/>
    </source>
</evidence>
<dbReference type="EMBL" id="RCML01000207">
    <property type="protein sequence ID" value="KAG2985624.1"/>
    <property type="molecule type" value="Genomic_DNA"/>
</dbReference>
<feature type="compositionally biased region" description="Polar residues" evidence="1">
    <location>
        <begin position="40"/>
        <end position="55"/>
    </location>
</feature>
<dbReference type="Proteomes" id="UP000760860">
    <property type="component" value="Unassembled WGS sequence"/>
</dbReference>
<dbReference type="EMBL" id="RCMK01000212">
    <property type="protein sequence ID" value="KAG2943734.1"/>
    <property type="molecule type" value="Genomic_DNA"/>
</dbReference>
<dbReference type="AlphaFoldDB" id="A0A8T1KSU1"/>
<gene>
    <name evidence="2" type="ORF">PC113_g9062</name>
    <name evidence="3" type="ORF">PC117_g9306</name>
    <name evidence="4" type="ORF">PC118_g8212</name>
    <name evidence="5" type="ORF">PC129_g6743</name>
</gene>
<name>A0A8T1KSU1_9STRA</name>